<dbReference type="InterPro" id="IPR018490">
    <property type="entry name" value="cNMP-bd_dom_sf"/>
</dbReference>
<keyword evidence="1" id="KW-0805">Transcription regulation</keyword>
<dbReference type="GO" id="GO:0003700">
    <property type="term" value="F:DNA-binding transcription factor activity"/>
    <property type="evidence" value="ECO:0007669"/>
    <property type="project" value="TreeGrafter"/>
</dbReference>
<dbReference type="Proteomes" id="UP000192936">
    <property type="component" value="Unassembled WGS sequence"/>
</dbReference>
<dbReference type="InterPro" id="IPR050397">
    <property type="entry name" value="Env_Response_Regulators"/>
</dbReference>
<keyword evidence="6" id="KW-0808">Transferase</keyword>
<keyword evidence="3" id="KW-0804">Transcription</keyword>
<accession>A0A1X7HQK9</accession>
<dbReference type="EMBL" id="FXAK01000010">
    <property type="protein sequence ID" value="SMF91120.1"/>
    <property type="molecule type" value="Genomic_DNA"/>
</dbReference>
<dbReference type="Pfam" id="PF00027">
    <property type="entry name" value="cNMP_binding"/>
    <property type="match status" value="1"/>
</dbReference>
<dbReference type="InterPro" id="IPR036388">
    <property type="entry name" value="WH-like_DNA-bd_sf"/>
</dbReference>
<evidence type="ECO:0000259" key="5">
    <source>
        <dbReference type="PROSITE" id="PS51063"/>
    </source>
</evidence>
<evidence type="ECO:0000256" key="3">
    <source>
        <dbReference type="ARBA" id="ARBA00023163"/>
    </source>
</evidence>
<dbReference type="SMART" id="SM00100">
    <property type="entry name" value="cNMP"/>
    <property type="match status" value="1"/>
</dbReference>
<feature type="domain" description="Cyclic nucleotide-binding" evidence="4">
    <location>
        <begin position="16"/>
        <end position="119"/>
    </location>
</feature>
<name>A0A1X7HQK9_9PROT</name>
<dbReference type="AlphaFoldDB" id="A0A1X7HQK9"/>
<keyword evidence="6" id="KW-0418">Kinase</keyword>
<reference evidence="6 7" key="1">
    <citation type="submission" date="2017-04" db="EMBL/GenBank/DDBJ databases">
        <authorList>
            <person name="Afonso C.L."/>
            <person name="Miller P.J."/>
            <person name="Scott M.A."/>
            <person name="Spackman E."/>
            <person name="Goraichik I."/>
            <person name="Dimitrov K.M."/>
            <person name="Suarez D.L."/>
            <person name="Swayne D.E."/>
        </authorList>
    </citation>
    <scope>NUCLEOTIDE SEQUENCE [LARGE SCALE GENOMIC DNA]</scope>
    <source>
        <strain evidence="6 7">A2P</strain>
    </source>
</reference>
<dbReference type="PANTHER" id="PTHR24567:SF68">
    <property type="entry name" value="DNA-BINDING TRANSCRIPTIONAL DUAL REGULATOR CRP"/>
    <property type="match status" value="1"/>
</dbReference>
<evidence type="ECO:0000256" key="2">
    <source>
        <dbReference type="ARBA" id="ARBA00023125"/>
    </source>
</evidence>
<organism evidence="6 7">
    <name type="scientific">Azospirillum oryzae</name>
    <dbReference type="NCBI Taxonomy" id="286727"/>
    <lineage>
        <taxon>Bacteria</taxon>
        <taxon>Pseudomonadati</taxon>
        <taxon>Pseudomonadota</taxon>
        <taxon>Alphaproteobacteria</taxon>
        <taxon>Rhodospirillales</taxon>
        <taxon>Azospirillaceae</taxon>
        <taxon>Azospirillum</taxon>
    </lineage>
</organism>
<proteinExistence type="predicted"/>
<dbReference type="GO" id="GO:0016301">
    <property type="term" value="F:kinase activity"/>
    <property type="evidence" value="ECO:0007669"/>
    <property type="project" value="UniProtKB-KW"/>
</dbReference>
<dbReference type="STRING" id="286727.SAMN02982917_0118"/>
<dbReference type="SUPFAM" id="SSF51206">
    <property type="entry name" value="cAMP-binding domain-like"/>
    <property type="match status" value="1"/>
</dbReference>
<evidence type="ECO:0000256" key="1">
    <source>
        <dbReference type="ARBA" id="ARBA00023015"/>
    </source>
</evidence>
<dbReference type="InterPro" id="IPR000595">
    <property type="entry name" value="cNMP-bd_dom"/>
</dbReference>
<evidence type="ECO:0000259" key="4">
    <source>
        <dbReference type="PROSITE" id="PS50042"/>
    </source>
</evidence>
<dbReference type="Pfam" id="PF13545">
    <property type="entry name" value="HTH_Crp_2"/>
    <property type="match status" value="1"/>
</dbReference>
<dbReference type="InterPro" id="IPR036390">
    <property type="entry name" value="WH_DNA-bd_sf"/>
</dbReference>
<dbReference type="InterPro" id="IPR018488">
    <property type="entry name" value="cNMP-bd_CS"/>
</dbReference>
<sequence length="236" mass="26114">MNAPMDVAAVLRRNRLLGELDAGQMTEMLTLGRIARFDADQIIFDKGDPGDSLFAVLKGQIAIRTSSADGKTMLLNILEAGDVLGEIGLIDGRERTAAAIALRPVELYRIDRADFIPFLERHPRLCTRMMIVLCDRLRWVSENIEDAVFHDVPRRLARRLLLLSDSYGQQTATGLRLTLPLSQEALANMLGVTREMVNKCLGALRKAGVVTYAKGFIVINDLALLKDMAGDPERVP</sequence>
<dbReference type="PROSITE" id="PS51063">
    <property type="entry name" value="HTH_CRP_2"/>
    <property type="match status" value="1"/>
</dbReference>
<feature type="domain" description="HTH crp-type" evidence="5">
    <location>
        <begin position="150"/>
        <end position="223"/>
    </location>
</feature>
<dbReference type="PANTHER" id="PTHR24567">
    <property type="entry name" value="CRP FAMILY TRANSCRIPTIONAL REGULATORY PROTEIN"/>
    <property type="match status" value="1"/>
</dbReference>
<dbReference type="PRINTS" id="PR00034">
    <property type="entry name" value="HTHCRP"/>
</dbReference>
<dbReference type="RefSeq" id="WP_085091941.1">
    <property type="nucleotide sequence ID" value="NZ_FXAK01000010.1"/>
</dbReference>
<dbReference type="OrthoDB" id="3525895at2"/>
<dbReference type="InterPro" id="IPR014710">
    <property type="entry name" value="RmlC-like_jellyroll"/>
</dbReference>
<evidence type="ECO:0000313" key="7">
    <source>
        <dbReference type="Proteomes" id="UP000192936"/>
    </source>
</evidence>
<dbReference type="Gene3D" id="2.60.120.10">
    <property type="entry name" value="Jelly Rolls"/>
    <property type="match status" value="1"/>
</dbReference>
<dbReference type="SUPFAM" id="SSF46785">
    <property type="entry name" value="Winged helix' DNA-binding domain"/>
    <property type="match status" value="1"/>
</dbReference>
<gene>
    <name evidence="6" type="ORF">SAMN02982917_0118</name>
</gene>
<dbReference type="InterPro" id="IPR012318">
    <property type="entry name" value="HTH_CRP"/>
</dbReference>
<dbReference type="PROSITE" id="PS00889">
    <property type="entry name" value="CNMP_BINDING_2"/>
    <property type="match status" value="1"/>
</dbReference>
<dbReference type="Gene3D" id="1.10.10.10">
    <property type="entry name" value="Winged helix-like DNA-binding domain superfamily/Winged helix DNA-binding domain"/>
    <property type="match status" value="1"/>
</dbReference>
<protein>
    <submittedName>
        <fullName evidence="6">cAMP-binding domain of CRP or a regulatory subunit of cAMP-dependent protein kinases</fullName>
    </submittedName>
</protein>
<dbReference type="CDD" id="cd00038">
    <property type="entry name" value="CAP_ED"/>
    <property type="match status" value="1"/>
</dbReference>
<evidence type="ECO:0000313" key="6">
    <source>
        <dbReference type="EMBL" id="SMF91120.1"/>
    </source>
</evidence>
<keyword evidence="2" id="KW-0238">DNA-binding</keyword>
<dbReference type="PROSITE" id="PS50042">
    <property type="entry name" value="CNMP_BINDING_3"/>
    <property type="match status" value="1"/>
</dbReference>
<dbReference type="SMART" id="SM00419">
    <property type="entry name" value="HTH_CRP"/>
    <property type="match status" value="1"/>
</dbReference>
<dbReference type="GO" id="GO:0003677">
    <property type="term" value="F:DNA binding"/>
    <property type="evidence" value="ECO:0007669"/>
    <property type="project" value="UniProtKB-KW"/>
</dbReference>
<dbReference type="GO" id="GO:0005829">
    <property type="term" value="C:cytosol"/>
    <property type="evidence" value="ECO:0007669"/>
    <property type="project" value="TreeGrafter"/>
</dbReference>